<sequence length="146" mass="16489">MNTKAAEMIENSKAIQSWSILVCDSCKLPECTNDQKISYWALNVGTWIKRWSSIPELKYKLVEFVELWPGVEAREDVSEPRVEEESEVDGLAAIVVVCLFVLDDLMILPKPVFGLMSSLKWVKGFAGVARHSCTRLFLTQLEHGIS</sequence>
<evidence type="ECO:0000313" key="2">
    <source>
        <dbReference type="Proteomes" id="UP000774326"/>
    </source>
</evidence>
<reference evidence="1" key="1">
    <citation type="journal article" date="2021" name="Open Biol.">
        <title>Shared evolutionary footprints suggest mitochondrial oxidative damage underlies multiple complex I losses in fungi.</title>
        <authorList>
            <person name="Schikora-Tamarit M.A."/>
            <person name="Marcet-Houben M."/>
            <person name="Nosek J."/>
            <person name="Gabaldon T."/>
        </authorList>
    </citation>
    <scope>NUCLEOTIDE SEQUENCE</scope>
    <source>
        <strain evidence="1">CBS2887</strain>
    </source>
</reference>
<evidence type="ECO:0000313" key="1">
    <source>
        <dbReference type="EMBL" id="KAH3681337.1"/>
    </source>
</evidence>
<reference evidence="1" key="2">
    <citation type="submission" date="2021-01" db="EMBL/GenBank/DDBJ databases">
        <authorList>
            <person name="Schikora-Tamarit M.A."/>
        </authorList>
    </citation>
    <scope>NUCLEOTIDE SEQUENCE</scope>
    <source>
        <strain evidence="1">CBS2887</strain>
    </source>
</reference>
<dbReference type="Proteomes" id="UP000774326">
    <property type="component" value="Unassembled WGS sequence"/>
</dbReference>
<comment type="caution">
    <text evidence="1">The sequence shown here is derived from an EMBL/GenBank/DDBJ whole genome shotgun (WGS) entry which is preliminary data.</text>
</comment>
<gene>
    <name evidence="1" type="ORF">WICPIJ_007690</name>
</gene>
<accession>A0A9P8Q012</accession>
<dbReference type="AlphaFoldDB" id="A0A9P8Q012"/>
<proteinExistence type="predicted"/>
<protein>
    <submittedName>
        <fullName evidence="1">Uncharacterized protein</fullName>
    </submittedName>
</protein>
<dbReference type="EMBL" id="JAEUBG010004464">
    <property type="protein sequence ID" value="KAH3681337.1"/>
    <property type="molecule type" value="Genomic_DNA"/>
</dbReference>
<organism evidence="1 2">
    <name type="scientific">Wickerhamomyces pijperi</name>
    <name type="common">Yeast</name>
    <name type="synonym">Pichia pijperi</name>
    <dbReference type="NCBI Taxonomy" id="599730"/>
    <lineage>
        <taxon>Eukaryota</taxon>
        <taxon>Fungi</taxon>
        <taxon>Dikarya</taxon>
        <taxon>Ascomycota</taxon>
        <taxon>Saccharomycotina</taxon>
        <taxon>Saccharomycetes</taxon>
        <taxon>Phaffomycetales</taxon>
        <taxon>Wickerhamomycetaceae</taxon>
        <taxon>Wickerhamomyces</taxon>
    </lineage>
</organism>
<name>A0A9P8Q012_WICPI</name>
<keyword evidence="2" id="KW-1185">Reference proteome</keyword>